<dbReference type="GO" id="GO:0003700">
    <property type="term" value="F:DNA-binding transcription factor activity"/>
    <property type="evidence" value="ECO:0007669"/>
    <property type="project" value="InterPro"/>
</dbReference>
<reference evidence="4" key="1">
    <citation type="submission" date="2016-04" db="EMBL/GenBank/DDBJ databases">
        <authorList>
            <person name="Evans L.H."/>
            <person name="Alamgir A."/>
            <person name="Owens N."/>
            <person name="Weber N.D."/>
            <person name="Virtaneva K."/>
            <person name="Barbian K."/>
            <person name="Babar A."/>
            <person name="Rosenke K."/>
        </authorList>
    </citation>
    <scope>NUCLEOTIDE SEQUENCE</scope>
    <source>
        <strain evidence="4">86</strain>
    </source>
</reference>
<dbReference type="InterPro" id="IPR009057">
    <property type="entry name" value="Homeodomain-like_sf"/>
</dbReference>
<protein>
    <recommendedName>
        <fullName evidence="3">HTH araC/xylS-type domain-containing protein</fullName>
    </recommendedName>
</protein>
<dbReference type="Gene3D" id="1.10.10.60">
    <property type="entry name" value="Homeodomain-like"/>
    <property type="match status" value="1"/>
</dbReference>
<evidence type="ECO:0000256" key="1">
    <source>
        <dbReference type="ARBA" id="ARBA00023015"/>
    </source>
</evidence>
<sequence>MLTGPASIAEVALRAGFCDQSHCNRWFNRALGITPRQYRESFFFLNNV</sequence>
<dbReference type="InterPro" id="IPR018060">
    <property type="entry name" value="HTH_AraC"/>
</dbReference>
<evidence type="ECO:0000259" key="3">
    <source>
        <dbReference type="PROSITE" id="PS01124"/>
    </source>
</evidence>
<dbReference type="EMBL" id="FLUQ01000005">
    <property type="protein sequence ID" value="SBW09589.1"/>
    <property type="molecule type" value="Genomic_DNA"/>
</dbReference>
<keyword evidence="1" id="KW-0805">Transcription regulation</keyword>
<gene>
    <name evidence="4" type="ORF">KL86DPRO_50216</name>
</gene>
<accession>A0A212KCZ7</accession>
<evidence type="ECO:0000313" key="4">
    <source>
        <dbReference type="EMBL" id="SBW09589.1"/>
    </source>
</evidence>
<name>A0A212KCZ7_9DELT</name>
<evidence type="ECO:0000256" key="2">
    <source>
        <dbReference type="ARBA" id="ARBA00023163"/>
    </source>
</evidence>
<dbReference type="PROSITE" id="PS01124">
    <property type="entry name" value="HTH_ARAC_FAMILY_2"/>
    <property type="match status" value="1"/>
</dbReference>
<dbReference type="GO" id="GO:0043565">
    <property type="term" value="F:sequence-specific DNA binding"/>
    <property type="evidence" value="ECO:0007669"/>
    <property type="project" value="InterPro"/>
</dbReference>
<proteinExistence type="predicted"/>
<feature type="domain" description="HTH araC/xylS-type" evidence="3">
    <location>
        <begin position="1"/>
        <end position="41"/>
    </location>
</feature>
<dbReference type="SUPFAM" id="SSF46689">
    <property type="entry name" value="Homeodomain-like"/>
    <property type="match status" value="1"/>
</dbReference>
<organism evidence="4">
    <name type="scientific">uncultured delta proteobacterium</name>
    <dbReference type="NCBI Taxonomy" id="34034"/>
    <lineage>
        <taxon>Bacteria</taxon>
        <taxon>Deltaproteobacteria</taxon>
        <taxon>environmental samples</taxon>
    </lineage>
</organism>
<dbReference type="AlphaFoldDB" id="A0A212KCZ7"/>
<dbReference type="Pfam" id="PF12833">
    <property type="entry name" value="HTH_18"/>
    <property type="match status" value="1"/>
</dbReference>
<keyword evidence="2" id="KW-0804">Transcription</keyword>